<evidence type="ECO:0000313" key="1">
    <source>
        <dbReference type="EMBL" id="KAA6353290.1"/>
    </source>
</evidence>
<accession>A0A5J4T6Z3</accession>
<proteinExistence type="predicted"/>
<organism evidence="1 2">
    <name type="scientific">Streblomastix strix</name>
    <dbReference type="NCBI Taxonomy" id="222440"/>
    <lineage>
        <taxon>Eukaryota</taxon>
        <taxon>Metamonada</taxon>
        <taxon>Preaxostyla</taxon>
        <taxon>Oxymonadida</taxon>
        <taxon>Streblomastigidae</taxon>
        <taxon>Streblomastix</taxon>
    </lineage>
</organism>
<dbReference type="EMBL" id="SNRW01038404">
    <property type="protein sequence ID" value="KAA6353290.1"/>
    <property type="molecule type" value="Genomic_DNA"/>
</dbReference>
<feature type="non-terminal residue" evidence="1">
    <location>
        <position position="76"/>
    </location>
</feature>
<protein>
    <submittedName>
        <fullName evidence="1">Uncharacterized protein</fullName>
    </submittedName>
</protein>
<name>A0A5J4T6Z3_9EUKA</name>
<sequence length="76" mass="8629">MCGCCLEDDYDYQLLFSFQIEYEPVDSAMIDQLEDDDEEEDEYDSDADLYALDDQSVSEYELGIDLSGFGADGNNL</sequence>
<dbReference type="AlphaFoldDB" id="A0A5J4T6Z3"/>
<reference evidence="1 2" key="1">
    <citation type="submission" date="2019-03" db="EMBL/GenBank/DDBJ databases">
        <title>Single cell metagenomics reveals metabolic interactions within the superorganism composed of flagellate Streblomastix strix and complex community of Bacteroidetes bacteria on its surface.</title>
        <authorList>
            <person name="Treitli S.C."/>
            <person name="Kolisko M."/>
            <person name="Husnik F."/>
            <person name="Keeling P."/>
            <person name="Hampl V."/>
        </authorList>
    </citation>
    <scope>NUCLEOTIDE SEQUENCE [LARGE SCALE GENOMIC DNA]</scope>
    <source>
        <strain evidence="1">ST1C</strain>
    </source>
</reference>
<evidence type="ECO:0000313" key="2">
    <source>
        <dbReference type="Proteomes" id="UP000324800"/>
    </source>
</evidence>
<comment type="caution">
    <text evidence="1">The sequence shown here is derived from an EMBL/GenBank/DDBJ whole genome shotgun (WGS) entry which is preliminary data.</text>
</comment>
<gene>
    <name evidence="1" type="ORF">EZS28_051183</name>
</gene>
<dbReference type="Proteomes" id="UP000324800">
    <property type="component" value="Unassembled WGS sequence"/>
</dbReference>